<evidence type="ECO:0000256" key="1">
    <source>
        <dbReference type="ARBA" id="ARBA00000056"/>
    </source>
</evidence>
<dbReference type="SUPFAM" id="SSF51366">
    <property type="entry name" value="Ribulose-phoshate binding barrel"/>
    <property type="match status" value="1"/>
</dbReference>
<evidence type="ECO:0000256" key="3">
    <source>
        <dbReference type="ARBA" id="ARBA00005081"/>
    </source>
</evidence>
<dbReference type="Pfam" id="PF04131">
    <property type="entry name" value="NanE"/>
    <property type="match status" value="1"/>
</dbReference>
<keyword evidence="6 7" id="KW-0119">Carbohydrate metabolism</keyword>
<dbReference type="CDD" id="cd04729">
    <property type="entry name" value="NanE"/>
    <property type="match status" value="1"/>
</dbReference>
<dbReference type="Proteomes" id="UP000469125">
    <property type="component" value="Unassembled WGS sequence"/>
</dbReference>
<evidence type="ECO:0000256" key="6">
    <source>
        <dbReference type="ARBA" id="ARBA00023277"/>
    </source>
</evidence>
<dbReference type="InterPro" id="IPR007260">
    <property type="entry name" value="NanE"/>
</dbReference>
<dbReference type="UniPathway" id="UPA00629">
    <property type="reaction ID" value="UER00682"/>
</dbReference>
<evidence type="ECO:0000256" key="7">
    <source>
        <dbReference type="HAMAP-Rule" id="MF_01235"/>
    </source>
</evidence>
<dbReference type="PANTHER" id="PTHR36204:SF1">
    <property type="entry name" value="N-ACETYLMANNOSAMINE-6-PHOSPHATE 2-EPIMERASE-RELATED"/>
    <property type="match status" value="1"/>
</dbReference>
<dbReference type="PANTHER" id="PTHR36204">
    <property type="entry name" value="N-ACETYLMANNOSAMINE-6-PHOSPHATE 2-EPIMERASE-RELATED"/>
    <property type="match status" value="1"/>
</dbReference>
<keyword evidence="9" id="KW-1185">Reference proteome</keyword>
<dbReference type="GO" id="GO:0005975">
    <property type="term" value="P:carbohydrate metabolic process"/>
    <property type="evidence" value="ECO:0007669"/>
    <property type="project" value="UniProtKB-UniRule"/>
</dbReference>
<name>A0A6N8FH54_9BACI</name>
<gene>
    <name evidence="7" type="primary">nanE</name>
    <name evidence="8" type="ORF">GMD78_03145</name>
</gene>
<dbReference type="InterPro" id="IPR011060">
    <property type="entry name" value="RibuloseP-bd_barrel"/>
</dbReference>
<keyword evidence="5 7" id="KW-0413">Isomerase</keyword>
<dbReference type="GO" id="GO:0005829">
    <property type="term" value="C:cytosol"/>
    <property type="evidence" value="ECO:0007669"/>
    <property type="project" value="TreeGrafter"/>
</dbReference>
<reference evidence="8 9" key="1">
    <citation type="submission" date="2019-11" db="EMBL/GenBank/DDBJ databases">
        <authorList>
            <person name="Li X."/>
        </authorList>
    </citation>
    <scope>NUCLEOTIDE SEQUENCE [LARGE SCALE GENOMIC DNA]</scope>
    <source>
        <strain evidence="8 9">L9</strain>
    </source>
</reference>
<comment type="catalytic activity">
    <reaction evidence="1 7">
        <text>an N-acyl-D-glucosamine 6-phosphate = an N-acyl-D-mannosamine 6-phosphate</text>
        <dbReference type="Rhea" id="RHEA:23932"/>
        <dbReference type="ChEBI" id="CHEBI:57599"/>
        <dbReference type="ChEBI" id="CHEBI:57666"/>
        <dbReference type="EC" id="5.1.3.9"/>
    </reaction>
</comment>
<dbReference type="NCBIfam" id="NF002231">
    <property type="entry name" value="PRK01130.1"/>
    <property type="match status" value="1"/>
</dbReference>
<dbReference type="GO" id="GO:0006053">
    <property type="term" value="P:N-acetylmannosamine catabolic process"/>
    <property type="evidence" value="ECO:0007669"/>
    <property type="project" value="TreeGrafter"/>
</dbReference>
<comment type="pathway">
    <text evidence="3 7">Amino-sugar metabolism; N-acetylneuraminate degradation; D-fructose 6-phosphate from N-acetylneuraminate: step 3/5.</text>
</comment>
<comment type="caution">
    <text evidence="8">The sequence shown here is derived from an EMBL/GenBank/DDBJ whole genome shotgun (WGS) entry which is preliminary data.</text>
</comment>
<evidence type="ECO:0000256" key="2">
    <source>
        <dbReference type="ARBA" id="ARBA00002147"/>
    </source>
</evidence>
<evidence type="ECO:0000313" key="9">
    <source>
        <dbReference type="Proteomes" id="UP000469125"/>
    </source>
</evidence>
<dbReference type="InterPro" id="IPR013785">
    <property type="entry name" value="Aldolase_TIM"/>
</dbReference>
<evidence type="ECO:0000256" key="5">
    <source>
        <dbReference type="ARBA" id="ARBA00023235"/>
    </source>
</evidence>
<dbReference type="GO" id="GO:0019262">
    <property type="term" value="P:N-acetylneuraminate catabolic process"/>
    <property type="evidence" value="ECO:0007669"/>
    <property type="project" value="UniProtKB-UniRule"/>
</dbReference>
<dbReference type="AlphaFoldDB" id="A0A6N8FH54"/>
<evidence type="ECO:0000256" key="4">
    <source>
        <dbReference type="ARBA" id="ARBA00007439"/>
    </source>
</evidence>
<comment type="function">
    <text evidence="2 7">Converts N-acetylmannosamine-6-phosphate (ManNAc-6-P) to N-acetylglucosamine-6-phosphate (GlcNAc-6-P).</text>
</comment>
<dbReference type="GO" id="GO:0047465">
    <property type="term" value="F:N-acylglucosamine-6-phosphate 2-epimerase activity"/>
    <property type="evidence" value="ECO:0007669"/>
    <property type="project" value="UniProtKB-EC"/>
</dbReference>
<protein>
    <recommendedName>
        <fullName evidence="7">Putative N-acetylmannosamine-6-phosphate 2-epimerase</fullName>
        <ecNumber evidence="7">5.1.3.9</ecNumber>
    </recommendedName>
    <alternativeName>
        <fullName evidence="7">ManNAc-6-P epimerase</fullName>
    </alternativeName>
</protein>
<accession>A0A6N8FH54</accession>
<comment type="similarity">
    <text evidence="4 7">Belongs to the NanE family.</text>
</comment>
<dbReference type="EMBL" id="WOCA01000002">
    <property type="protein sequence ID" value="MUK87397.1"/>
    <property type="molecule type" value="Genomic_DNA"/>
</dbReference>
<evidence type="ECO:0000313" key="8">
    <source>
        <dbReference type="EMBL" id="MUK87397.1"/>
    </source>
</evidence>
<dbReference type="Gene3D" id="3.20.20.70">
    <property type="entry name" value="Aldolase class I"/>
    <property type="match status" value="1"/>
</dbReference>
<organism evidence="8 9">
    <name type="scientific">Ornithinibacillus caprae</name>
    <dbReference type="NCBI Taxonomy" id="2678566"/>
    <lineage>
        <taxon>Bacteria</taxon>
        <taxon>Bacillati</taxon>
        <taxon>Bacillota</taxon>
        <taxon>Bacilli</taxon>
        <taxon>Bacillales</taxon>
        <taxon>Bacillaceae</taxon>
        <taxon>Ornithinibacillus</taxon>
    </lineage>
</organism>
<sequence>MLKQIKGKLIVSCQALENEPLHGSDIMAKMALAADIGGAVAIRANGSDDIAAIKQVTKLPIIGLVKRIYSGSDVYITPTKKEVDELLQVGVDMIAIDATVRDRPNEESLPDLIQYMKAHDQLILADISTVEEGIHAIDLGADFVSTTLSGYTEYTKREQSGPDIELVEKLVHATDAPVFAEGRIESPTVAKQMIQKGAHTVVVGSAITRPQCITKSFVDGLSD</sequence>
<dbReference type="HAMAP" id="MF_01235">
    <property type="entry name" value="ManNAc6P_epimer"/>
    <property type="match status" value="1"/>
</dbReference>
<proteinExistence type="inferred from homology"/>
<dbReference type="FunFam" id="3.20.20.70:FF:000035">
    <property type="entry name" value="Putative N-acetylmannosamine-6-phosphate 2-epimerase"/>
    <property type="match status" value="1"/>
</dbReference>
<dbReference type="EC" id="5.1.3.9" evidence="7"/>